<evidence type="ECO:0000313" key="1">
    <source>
        <dbReference type="EMBL" id="KAH7113271.1"/>
    </source>
</evidence>
<name>A0A9P9D5X3_9PLEO</name>
<dbReference type="AlphaFoldDB" id="A0A9P9D5X3"/>
<feature type="non-terminal residue" evidence="1">
    <location>
        <position position="1"/>
    </location>
</feature>
<reference evidence="1" key="1">
    <citation type="journal article" date="2021" name="Nat. Commun.">
        <title>Genetic determinants of endophytism in the Arabidopsis root mycobiome.</title>
        <authorList>
            <person name="Mesny F."/>
            <person name="Miyauchi S."/>
            <person name="Thiergart T."/>
            <person name="Pickel B."/>
            <person name="Atanasova L."/>
            <person name="Karlsson M."/>
            <person name="Huettel B."/>
            <person name="Barry K.W."/>
            <person name="Haridas S."/>
            <person name="Chen C."/>
            <person name="Bauer D."/>
            <person name="Andreopoulos W."/>
            <person name="Pangilinan J."/>
            <person name="LaButti K."/>
            <person name="Riley R."/>
            <person name="Lipzen A."/>
            <person name="Clum A."/>
            <person name="Drula E."/>
            <person name="Henrissat B."/>
            <person name="Kohler A."/>
            <person name="Grigoriev I.V."/>
            <person name="Martin F.M."/>
            <person name="Hacquard S."/>
        </authorList>
    </citation>
    <scope>NUCLEOTIDE SEQUENCE</scope>
    <source>
        <strain evidence="1">MPI-CAGE-CH-0243</strain>
    </source>
</reference>
<dbReference type="EMBL" id="JAGMWT010000019">
    <property type="protein sequence ID" value="KAH7113271.1"/>
    <property type="molecule type" value="Genomic_DNA"/>
</dbReference>
<evidence type="ECO:0000313" key="2">
    <source>
        <dbReference type="Proteomes" id="UP000700596"/>
    </source>
</evidence>
<comment type="caution">
    <text evidence="1">The sequence shown here is derived from an EMBL/GenBank/DDBJ whole genome shotgun (WGS) entry which is preliminary data.</text>
</comment>
<protein>
    <submittedName>
        <fullName evidence="1">Uncharacterized protein</fullName>
    </submittedName>
</protein>
<sequence>AVVPDTSVKAVRSCKTVGVDNVIAESDTINSFHVALANNRKSDLFSRDIIEVASLADELVSTVTPRRLFSFRTIQDIQLSAEAFSAHASVCRHQIHLPID</sequence>
<keyword evidence="2" id="KW-1185">Reference proteome</keyword>
<accession>A0A9P9D5X3</accession>
<gene>
    <name evidence="1" type="ORF">B0J11DRAFT_411003</name>
</gene>
<feature type="non-terminal residue" evidence="1">
    <location>
        <position position="100"/>
    </location>
</feature>
<dbReference type="Proteomes" id="UP000700596">
    <property type="component" value="Unassembled WGS sequence"/>
</dbReference>
<proteinExistence type="predicted"/>
<organism evidence="1 2">
    <name type="scientific">Dendryphion nanum</name>
    <dbReference type="NCBI Taxonomy" id="256645"/>
    <lineage>
        <taxon>Eukaryota</taxon>
        <taxon>Fungi</taxon>
        <taxon>Dikarya</taxon>
        <taxon>Ascomycota</taxon>
        <taxon>Pezizomycotina</taxon>
        <taxon>Dothideomycetes</taxon>
        <taxon>Pleosporomycetidae</taxon>
        <taxon>Pleosporales</taxon>
        <taxon>Torulaceae</taxon>
        <taxon>Dendryphion</taxon>
    </lineage>
</organism>